<dbReference type="GO" id="GO:0008289">
    <property type="term" value="F:lipid binding"/>
    <property type="evidence" value="ECO:0007669"/>
    <property type="project" value="InterPro"/>
</dbReference>
<dbReference type="CTD" id="2171"/>
<gene>
    <name evidence="4" type="primary">Fabp5</name>
</gene>
<keyword evidence="1" id="KW-0813">Transport</keyword>
<dbReference type="InterPro" id="IPR012674">
    <property type="entry name" value="Calycin"/>
</dbReference>
<evidence type="ECO:0000259" key="2">
    <source>
        <dbReference type="PROSITE" id="PS00214"/>
    </source>
</evidence>
<dbReference type="Proteomes" id="UP000886700">
    <property type="component" value="Unplaced"/>
</dbReference>
<organism evidence="3 4">
    <name type="scientific">Mesocricetus auratus</name>
    <name type="common">Golden hamster</name>
    <dbReference type="NCBI Taxonomy" id="10036"/>
    <lineage>
        <taxon>Eukaryota</taxon>
        <taxon>Metazoa</taxon>
        <taxon>Chordata</taxon>
        <taxon>Craniata</taxon>
        <taxon>Vertebrata</taxon>
        <taxon>Euteleostomi</taxon>
        <taxon>Mammalia</taxon>
        <taxon>Eutheria</taxon>
        <taxon>Euarchontoglires</taxon>
        <taxon>Glires</taxon>
        <taxon>Rodentia</taxon>
        <taxon>Myomorpha</taxon>
        <taxon>Muroidea</taxon>
        <taxon>Cricetidae</taxon>
        <taxon>Cricetinae</taxon>
        <taxon>Mesocricetus</taxon>
    </lineage>
</organism>
<dbReference type="AlphaFoldDB" id="A0A3Q0CES3"/>
<name>A0A3Q0CES3_MESAU</name>
<dbReference type="PROSITE" id="PS00214">
    <property type="entry name" value="FABP"/>
    <property type="match status" value="1"/>
</dbReference>
<keyword evidence="3" id="KW-1185">Reference proteome</keyword>
<proteinExistence type="predicted"/>
<sequence>MASIKDLEGKWRLTESQGFEEYMKELDGLHLQGWCSGSAPELGWEGKHHNKENQGWEAGGGLCHEQCDLYSGL</sequence>
<dbReference type="SUPFAM" id="SSF50814">
    <property type="entry name" value="Lipocalins"/>
    <property type="match status" value="1"/>
</dbReference>
<evidence type="ECO:0000313" key="3">
    <source>
        <dbReference type="Proteomes" id="UP000886700"/>
    </source>
</evidence>
<protein>
    <submittedName>
        <fullName evidence="4">Fatty acid-binding protein 5 isoform X3</fullName>
    </submittedName>
</protein>
<evidence type="ECO:0000313" key="4">
    <source>
        <dbReference type="RefSeq" id="XP_021080935.1"/>
    </source>
</evidence>
<dbReference type="InterPro" id="IPR000463">
    <property type="entry name" value="Fatty_acid-bd"/>
</dbReference>
<reference evidence="4" key="1">
    <citation type="submission" date="2025-08" db="UniProtKB">
        <authorList>
            <consortium name="RefSeq"/>
        </authorList>
    </citation>
    <scope>IDENTIFICATION</scope>
    <source>
        <tissue evidence="4">Liver</tissue>
    </source>
</reference>
<dbReference type="RefSeq" id="XP_021080935.1">
    <property type="nucleotide sequence ID" value="XM_021225276.2"/>
</dbReference>
<dbReference type="GeneID" id="101840882"/>
<accession>A0A3Q0CES3</accession>
<feature type="domain" description="Cytosolic fatty-acid binding proteins" evidence="2">
    <location>
        <begin position="9"/>
        <end position="26"/>
    </location>
</feature>
<evidence type="ECO:0000256" key="1">
    <source>
        <dbReference type="ARBA" id="ARBA00022448"/>
    </source>
</evidence>